<keyword evidence="5 9" id="KW-0548">Nucleotidyltransferase</keyword>
<comment type="subunit">
    <text evidence="9">Forms a ring-shaped head-to-tail homodimer around DNA.</text>
</comment>
<organism evidence="13">
    <name type="scientific">candidate division WWE3 bacterium</name>
    <dbReference type="NCBI Taxonomy" id="2053526"/>
    <lineage>
        <taxon>Bacteria</taxon>
        <taxon>Katanobacteria</taxon>
    </lineage>
</organism>
<evidence type="ECO:0000256" key="7">
    <source>
        <dbReference type="ARBA" id="ARBA00022932"/>
    </source>
</evidence>
<dbReference type="InterPro" id="IPR022634">
    <property type="entry name" value="DNA_polIII_beta_N"/>
</dbReference>
<evidence type="ECO:0000256" key="5">
    <source>
        <dbReference type="ARBA" id="ARBA00022695"/>
    </source>
</evidence>
<keyword evidence="8" id="KW-0238">DNA-binding</keyword>
<keyword evidence="7 9" id="KW-0239">DNA-directed DNA polymerase</keyword>
<dbReference type="GO" id="GO:0006271">
    <property type="term" value="P:DNA strand elongation involved in DNA replication"/>
    <property type="evidence" value="ECO:0007669"/>
    <property type="project" value="TreeGrafter"/>
</dbReference>
<protein>
    <recommendedName>
        <fullName evidence="9">Beta sliding clamp</fullName>
    </recommendedName>
</protein>
<keyword evidence="3 9" id="KW-0963">Cytoplasm</keyword>
<dbReference type="PANTHER" id="PTHR30478">
    <property type="entry name" value="DNA POLYMERASE III SUBUNIT BETA"/>
    <property type="match status" value="1"/>
</dbReference>
<evidence type="ECO:0000259" key="11">
    <source>
        <dbReference type="Pfam" id="PF02767"/>
    </source>
</evidence>
<keyword evidence="6 9" id="KW-0235">DNA replication</keyword>
<proteinExistence type="inferred from homology"/>
<evidence type="ECO:0000256" key="9">
    <source>
        <dbReference type="PIRNR" id="PIRNR000804"/>
    </source>
</evidence>
<dbReference type="PIRSF" id="PIRSF000804">
    <property type="entry name" value="DNA_pol_III_b"/>
    <property type="match status" value="1"/>
</dbReference>
<dbReference type="InterPro" id="IPR022637">
    <property type="entry name" value="DNA_polIII_beta_cen"/>
</dbReference>
<dbReference type="GO" id="GO:0009360">
    <property type="term" value="C:DNA polymerase III complex"/>
    <property type="evidence" value="ECO:0007669"/>
    <property type="project" value="InterPro"/>
</dbReference>
<dbReference type="Gene3D" id="3.70.10.10">
    <property type="match status" value="1"/>
</dbReference>
<comment type="subcellular location">
    <subcellularLocation>
        <location evidence="1 9">Cytoplasm</location>
    </subcellularLocation>
</comment>
<reference evidence="13" key="1">
    <citation type="journal article" date="2020" name="mSystems">
        <title>Genome- and Community-Level Interaction Insights into Carbon Utilization and Element Cycling Functions of Hydrothermarchaeota in Hydrothermal Sediment.</title>
        <authorList>
            <person name="Zhou Z."/>
            <person name="Liu Y."/>
            <person name="Xu W."/>
            <person name="Pan J."/>
            <person name="Luo Z.H."/>
            <person name="Li M."/>
        </authorList>
    </citation>
    <scope>NUCLEOTIDE SEQUENCE [LARGE SCALE GENOMIC DNA]</scope>
    <source>
        <strain evidence="13">HyVt-517</strain>
    </source>
</reference>
<evidence type="ECO:0000259" key="10">
    <source>
        <dbReference type="Pfam" id="PF00712"/>
    </source>
</evidence>
<dbReference type="InterPro" id="IPR022635">
    <property type="entry name" value="DNA_polIII_beta_C"/>
</dbReference>
<evidence type="ECO:0000256" key="1">
    <source>
        <dbReference type="ARBA" id="ARBA00004496"/>
    </source>
</evidence>
<keyword evidence="4 9" id="KW-0808">Transferase</keyword>
<dbReference type="InterPro" id="IPR046938">
    <property type="entry name" value="DNA_clamp_sf"/>
</dbReference>
<evidence type="ECO:0000256" key="8">
    <source>
        <dbReference type="ARBA" id="ARBA00023125"/>
    </source>
</evidence>
<comment type="function">
    <text evidence="9">Confers DNA tethering and processivity to DNA polymerases and other proteins. Acts as a clamp, forming a ring around DNA (a reaction catalyzed by the clamp-loading complex) which diffuses in an ATP-independent manner freely and bidirectionally along dsDNA. Initially characterized for its ability to contact the catalytic subunit of DNA polymerase III (Pol III), a complex, multichain enzyme responsible for most of the replicative synthesis in bacteria; Pol III exhibits 3'-5' exonuclease proofreading activity. The beta chain is required for initiation of replication as well as for processivity of DNA replication.</text>
</comment>
<evidence type="ECO:0000256" key="6">
    <source>
        <dbReference type="ARBA" id="ARBA00022705"/>
    </source>
</evidence>
<dbReference type="SUPFAM" id="SSF55979">
    <property type="entry name" value="DNA clamp"/>
    <property type="match status" value="3"/>
</dbReference>
<evidence type="ECO:0000259" key="12">
    <source>
        <dbReference type="Pfam" id="PF02768"/>
    </source>
</evidence>
<dbReference type="PANTHER" id="PTHR30478:SF0">
    <property type="entry name" value="BETA SLIDING CLAMP"/>
    <property type="match status" value="1"/>
</dbReference>
<dbReference type="NCBIfam" id="TIGR00663">
    <property type="entry name" value="dnan"/>
    <property type="match status" value="1"/>
</dbReference>
<dbReference type="Proteomes" id="UP000886106">
    <property type="component" value="Unassembled WGS sequence"/>
</dbReference>
<comment type="caution">
    <text evidence="13">The sequence shown here is derived from an EMBL/GenBank/DDBJ whole genome shotgun (WGS) entry which is preliminary data.</text>
</comment>
<dbReference type="AlphaFoldDB" id="A0A7V5MHY6"/>
<evidence type="ECO:0000256" key="3">
    <source>
        <dbReference type="ARBA" id="ARBA00022490"/>
    </source>
</evidence>
<dbReference type="CDD" id="cd00140">
    <property type="entry name" value="beta_clamp"/>
    <property type="match status" value="1"/>
</dbReference>
<name>A0A7V5MHY6_UNCKA</name>
<dbReference type="Pfam" id="PF02768">
    <property type="entry name" value="DNA_pol3_beta_3"/>
    <property type="match status" value="1"/>
</dbReference>
<evidence type="ECO:0000256" key="2">
    <source>
        <dbReference type="ARBA" id="ARBA00010752"/>
    </source>
</evidence>
<feature type="domain" description="DNA polymerase III beta sliding clamp N-terminal" evidence="10">
    <location>
        <begin position="1"/>
        <end position="116"/>
    </location>
</feature>
<accession>A0A7V5MHY6</accession>
<dbReference type="InterPro" id="IPR001001">
    <property type="entry name" value="DNA_polIII_beta"/>
</dbReference>
<dbReference type="Gene3D" id="3.10.150.10">
    <property type="entry name" value="DNA Polymerase III, subunit A, domain 2"/>
    <property type="match status" value="1"/>
</dbReference>
<feature type="domain" description="DNA polymerase III beta sliding clamp C-terminal" evidence="12">
    <location>
        <begin position="248"/>
        <end position="367"/>
    </location>
</feature>
<dbReference type="GO" id="GO:0008408">
    <property type="term" value="F:3'-5' exonuclease activity"/>
    <property type="evidence" value="ECO:0007669"/>
    <property type="project" value="InterPro"/>
</dbReference>
<dbReference type="SMART" id="SM00480">
    <property type="entry name" value="POL3Bc"/>
    <property type="match status" value="1"/>
</dbReference>
<dbReference type="GO" id="GO:0005737">
    <property type="term" value="C:cytoplasm"/>
    <property type="evidence" value="ECO:0007669"/>
    <property type="project" value="UniProtKB-SubCell"/>
</dbReference>
<gene>
    <name evidence="13" type="primary">dnaN</name>
    <name evidence="13" type="ORF">ENJ78_00400</name>
</gene>
<dbReference type="Pfam" id="PF00712">
    <property type="entry name" value="DNA_pol3_beta"/>
    <property type="match status" value="1"/>
</dbReference>
<comment type="similarity">
    <text evidence="2 9">Belongs to the beta sliding clamp family.</text>
</comment>
<dbReference type="Pfam" id="PF02767">
    <property type="entry name" value="DNA_pol3_beta_2"/>
    <property type="match status" value="1"/>
</dbReference>
<feature type="domain" description="DNA polymerase III beta sliding clamp central" evidence="11">
    <location>
        <begin position="127"/>
        <end position="244"/>
    </location>
</feature>
<dbReference type="EMBL" id="DRNS01000030">
    <property type="protein sequence ID" value="HHH14151.1"/>
    <property type="molecule type" value="Genomic_DNA"/>
</dbReference>
<sequence length="373" mass="41449">MEFEVLRENLVKSLSVSNKAISAKSSLPVLQNVLIEADEGRLKLVTSDLEKSIVTWVGAKIKGEGSVTIPAKLLYNFVSSLKDERLKGTLKKDKLEISTDSTKAVFNGTEADSYPQFSYSISKNTLEIPSDVLKRAVEETYFSASTDDTRPEWTGILLESTKEGLLFVALDGFRMSKKVVKLSTKELPSFEKALIPAKNLLEVIRLAPSNFSIHLDLQPEKGNAVFALDDVFFVSKLLEGDFPDYNAVIPSDFSCTVVVKYDDFFNAIRASSVFSKNTGAVRLKINKQEKTITFISDDLELGSNEQTIKTVSISGEDIDLAFNLKYLLDYLNNVNSEEVELKISGVSSPSLITPKGRTDYTHIVVPVQPYWEE</sequence>
<dbReference type="GO" id="GO:0003677">
    <property type="term" value="F:DNA binding"/>
    <property type="evidence" value="ECO:0007669"/>
    <property type="project" value="UniProtKB-UniRule"/>
</dbReference>
<evidence type="ECO:0000256" key="4">
    <source>
        <dbReference type="ARBA" id="ARBA00022679"/>
    </source>
</evidence>
<evidence type="ECO:0000313" key="13">
    <source>
        <dbReference type="EMBL" id="HHH14151.1"/>
    </source>
</evidence>
<dbReference type="GO" id="GO:0003887">
    <property type="term" value="F:DNA-directed DNA polymerase activity"/>
    <property type="evidence" value="ECO:0007669"/>
    <property type="project" value="UniProtKB-UniRule"/>
</dbReference>